<reference evidence="2 3" key="1">
    <citation type="submission" date="2019-06" db="EMBL/GenBank/DDBJ databases">
        <title>Genome Sequence of the Brown Rot Fungal Pathogen Monilinia laxa.</title>
        <authorList>
            <person name="De Miccolis Angelini R.M."/>
            <person name="Landi L."/>
            <person name="Abate D."/>
            <person name="Pollastro S."/>
            <person name="Romanazzi G."/>
            <person name="Faretra F."/>
        </authorList>
    </citation>
    <scope>NUCLEOTIDE SEQUENCE [LARGE SCALE GENOMIC DNA]</scope>
    <source>
        <strain evidence="2 3">Mlax316</strain>
    </source>
</reference>
<evidence type="ECO:0000313" key="2">
    <source>
        <dbReference type="EMBL" id="KAB8303161.1"/>
    </source>
</evidence>
<dbReference type="AlphaFoldDB" id="A0A5N6KHU2"/>
<comment type="caution">
    <text evidence="2">The sequence shown here is derived from an EMBL/GenBank/DDBJ whole genome shotgun (WGS) entry which is preliminary data.</text>
</comment>
<dbReference type="EMBL" id="VIGI01000002">
    <property type="protein sequence ID" value="KAB8303161.1"/>
    <property type="molecule type" value="Genomic_DNA"/>
</dbReference>
<dbReference type="OrthoDB" id="10543639at2759"/>
<evidence type="ECO:0000256" key="1">
    <source>
        <dbReference type="SAM" id="MobiDB-lite"/>
    </source>
</evidence>
<name>A0A5N6KHU2_MONLA</name>
<organism evidence="2 3">
    <name type="scientific">Monilinia laxa</name>
    <name type="common">Brown rot fungus</name>
    <name type="synonym">Sclerotinia laxa</name>
    <dbReference type="NCBI Taxonomy" id="61186"/>
    <lineage>
        <taxon>Eukaryota</taxon>
        <taxon>Fungi</taxon>
        <taxon>Dikarya</taxon>
        <taxon>Ascomycota</taxon>
        <taxon>Pezizomycotina</taxon>
        <taxon>Leotiomycetes</taxon>
        <taxon>Helotiales</taxon>
        <taxon>Sclerotiniaceae</taxon>
        <taxon>Monilinia</taxon>
    </lineage>
</organism>
<sequence>MYLDKYNLSVERHKKLRQIARGTPTTSSNGAKISIEKPSKNDDSDLAKETPPKVLDSSEQKAFVIKSFIVQAIEIFPSYQFEQIIGYIKQDNQLIT</sequence>
<keyword evidence="3" id="KW-1185">Reference proteome</keyword>
<feature type="compositionally biased region" description="Basic and acidic residues" evidence="1">
    <location>
        <begin position="34"/>
        <end position="55"/>
    </location>
</feature>
<protein>
    <submittedName>
        <fullName evidence="2">Uncharacterized protein</fullName>
    </submittedName>
</protein>
<proteinExistence type="predicted"/>
<gene>
    <name evidence="2" type="ORF">EYC80_004609</name>
</gene>
<accession>A0A5N6KHU2</accession>
<feature type="region of interest" description="Disordered" evidence="1">
    <location>
        <begin position="17"/>
        <end position="55"/>
    </location>
</feature>
<evidence type="ECO:0000313" key="3">
    <source>
        <dbReference type="Proteomes" id="UP000326757"/>
    </source>
</evidence>
<dbReference type="Proteomes" id="UP000326757">
    <property type="component" value="Unassembled WGS sequence"/>
</dbReference>